<dbReference type="Pfam" id="PF01494">
    <property type="entry name" value="FAD_binding_3"/>
    <property type="match status" value="1"/>
</dbReference>
<dbReference type="Gene3D" id="3.30.9.10">
    <property type="entry name" value="D-Amino Acid Oxidase, subunit A, domain 2"/>
    <property type="match status" value="1"/>
</dbReference>
<dbReference type="PANTHER" id="PTHR43004">
    <property type="entry name" value="TRK SYSTEM POTASSIUM UPTAKE PROTEIN"/>
    <property type="match status" value="1"/>
</dbReference>
<dbReference type="NCBIfam" id="NF006091">
    <property type="entry name" value="PRK08243.1"/>
    <property type="match status" value="1"/>
</dbReference>
<sequence>MRTQVVIVGAGPAGLMLGRLLELAGVDATILERKSADYVLSRIRAGVLEQGSVDLLERAGAAGRMHAEGLVHHGVHLSFDGDSHRLDLTQLVGRSVMVYGQTEVTRDLMAVRNGTTIYEADDVTLHDLDGKPFVTYRKDGVDHRIDCDFIAGCDGYHGVSRASVPASAVTTYERVYPFGWLGILVDKPPVAEELIYAHHQRGFALCSQRSLTRSRYYVQVPLDEKVENWSDDRFWDELRSRLAPETADALKTGASIEKSIAPLRSFVAEPLRFGQLFLAGDAAHIVPPTGAKGLNLAMSDVAILADALIEAAVEKSDAGIDQYSSHVLQRIWKAERFSWWMTSLLHTFPESDAFSRRIQRADFDYLVSSQAAQQSLAENYTGLPIAGLPHRQGRG</sequence>
<dbReference type="EC" id="1.14.13.2" evidence="4"/>
<dbReference type="Gene3D" id="3.50.50.60">
    <property type="entry name" value="FAD/NAD(P)-binding domain"/>
    <property type="match status" value="1"/>
</dbReference>
<keyword evidence="4" id="KW-0560">Oxidoreductase</keyword>
<dbReference type="AlphaFoldDB" id="A0A8J7UH01"/>
<dbReference type="Proteomes" id="UP000666240">
    <property type="component" value="Unassembled WGS sequence"/>
</dbReference>
<evidence type="ECO:0000259" key="3">
    <source>
        <dbReference type="Pfam" id="PF01494"/>
    </source>
</evidence>
<accession>A0A8J7UH01</accession>
<keyword evidence="2" id="KW-0274">FAD</keyword>
<dbReference type="SUPFAM" id="SSF54373">
    <property type="entry name" value="FAD-linked reductases, C-terminal domain"/>
    <property type="match status" value="1"/>
</dbReference>
<protein>
    <submittedName>
        <fullName evidence="4">4-hydroxybenzoate 3-monooxygenase</fullName>
        <ecNumber evidence="4">1.14.13.2</ecNumber>
    </submittedName>
</protein>
<dbReference type="InterPro" id="IPR050641">
    <property type="entry name" value="RIFMO-like"/>
</dbReference>
<proteinExistence type="predicted"/>
<comment type="caution">
    <text evidence="4">The sequence shown here is derived from an EMBL/GenBank/DDBJ whole genome shotgun (WGS) entry which is preliminary data.</text>
</comment>
<dbReference type="InterPro" id="IPR012733">
    <property type="entry name" value="HB_mOase"/>
</dbReference>
<dbReference type="PANTHER" id="PTHR43004:SF3">
    <property type="entry name" value="P-HYDROXYBENZOATE HYDROXYLASE"/>
    <property type="match status" value="1"/>
</dbReference>
<evidence type="ECO:0000313" key="4">
    <source>
        <dbReference type="EMBL" id="MBP0438694.1"/>
    </source>
</evidence>
<dbReference type="RefSeq" id="WP_209334716.1">
    <property type="nucleotide sequence ID" value="NZ_JAGIYY010000002.1"/>
</dbReference>
<keyword evidence="5" id="KW-1185">Reference proteome</keyword>
<evidence type="ECO:0000256" key="2">
    <source>
        <dbReference type="ARBA" id="ARBA00022827"/>
    </source>
</evidence>
<dbReference type="InterPro" id="IPR036188">
    <property type="entry name" value="FAD/NAD-bd_sf"/>
</dbReference>
<dbReference type="EMBL" id="JAGIYY010000002">
    <property type="protein sequence ID" value="MBP0438694.1"/>
    <property type="molecule type" value="Genomic_DNA"/>
</dbReference>
<feature type="domain" description="FAD-binding" evidence="3">
    <location>
        <begin position="2"/>
        <end position="338"/>
    </location>
</feature>
<dbReference type="SUPFAM" id="SSF51905">
    <property type="entry name" value="FAD/NAD(P)-binding domain"/>
    <property type="match status" value="1"/>
</dbReference>
<dbReference type="PRINTS" id="PR00420">
    <property type="entry name" value="RNGMNOXGNASE"/>
</dbReference>
<evidence type="ECO:0000313" key="5">
    <source>
        <dbReference type="Proteomes" id="UP000666240"/>
    </source>
</evidence>
<gene>
    <name evidence="4" type="primary">pobA</name>
    <name evidence="4" type="ORF">J5Y06_08545</name>
</gene>
<dbReference type="GO" id="GO:0018659">
    <property type="term" value="F:4-hydroxybenzoate 3-monooxygenase activity"/>
    <property type="evidence" value="ECO:0007669"/>
    <property type="project" value="UniProtKB-EC"/>
</dbReference>
<evidence type="ECO:0000256" key="1">
    <source>
        <dbReference type="ARBA" id="ARBA00022630"/>
    </source>
</evidence>
<dbReference type="GO" id="GO:0043639">
    <property type="term" value="P:benzoate catabolic process"/>
    <property type="evidence" value="ECO:0007669"/>
    <property type="project" value="InterPro"/>
</dbReference>
<keyword evidence="1" id="KW-0285">Flavoprotein</keyword>
<name>A0A8J7UH01_9HYPH</name>
<reference evidence="4" key="1">
    <citation type="submission" date="2021-03" db="EMBL/GenBank/DDBJ databases">
        <title>Genome sequencing and assembly of Tianweitania sediminis.</title>
        <authorList>
            <person name="Chhetri G."/>
        </authorList>
    </citation>
    <scope>NUCLEOTIDE SEQUENCE</scope>
    <source>
        <strain evidence="4">Z8</strain>
    </source>
</reference>
<dbReference type="InterPro" id="IPR002938">
    <property type="entry name" value="FAD-bd"/>
</dbReference>
<dbReference type="NCBIfam" id="TIGR02360">
    <property type="entry name" value="pbenz_hydroxyl"/>
    <property type="match status" value="1"/>
</dbReference>
<organism evidence="4 5">
    <name type="scientific">Tianweitania sediminis</name>
    <dbReference type="NCBI Taxonomy" id="1502156"/>
    <lineage>
        <taxon>Bacteria</taxon>
        <taxon>Pseudomonadati</taxon>
        <taxon>Pseudomonadota</taxon>
        <taxon>Alphaproteobacteria</taxon>
        <taxon>Hyphomicrobiales</taxon>
        <taxon>Phyllobacteriaceae</taxon>
        <taxon>Tianweitania</taxon>
    </lineage>
</organism>
<dbReference type="GO" id="GO:0071949">
    <property type="term" value="F:FAD binding"/>
    <property type="evidence" value="ECO:0007669"/>
    <property type="project" value="InterPro"/>
</dbReference>